<dbReference type="Pfam" id="PF00990">
    <property type="entry name" value="GGDEF"/>
    <property type="match status" value="1"/>
</dbReference>
<feature type="signal peptide" evidence="3">
    <location>
        <begin position="1"/>
        <end position="20"/>
    </location>
</feature>
<keyword evidence="2" id="KW-0472">Membrane</keyword>
<dbReference type="EC" id="2.7.7.65" evidence="1"/>
<protein>
    <recommendedName>
        <fullName evidence="1">diguanylate cyclase</fullName>
        <ecNumber evidence="1">2.7.7.65</ecNumber>
    </recommendedName>
</protein>
<dbReference type="SUPFAM" id="SSF55073">
    <property type="entry name" value="Nucleotide cyclase"/>
    <property type="match status" value="1"/>
</dbReference>
<dbReference type="RefSeq" id="WP_223625255.1">
    <property type="nucleotide sequence ID" value="NZ_JAIQDJ010000001.1"/>
</dbReference>
<dbReference type="PANTHER" id="PTHR45138:SF24">
    <property type="entry name" value="DIGUANYLATE CYCLASE DGCC-RELATED"/>
    <property type="match status" value="1"/>
</dbReference>
<feature type="transmembrane region" description="Helical" evidence="2">
    <location>
        <begin position="436"/>
        <end position="456"/>
    </location>
</feature>
<keyword evidence="5" id="KW-0808">Transferase</keyword>
<dbReference type="PANTHER" id="PTHR45138">
    <property type="entry name" value="REGULATORY COMPONENTS OF SENSORY TRANSDUCTION SYSTEM"/>
    <property type="match status" value="1"/>
</dbReference>
<dbReference type="Proteomes" id="UP001430290">
    <property type="component" value="Unassembled WGS sequence"/>
</dbReference>
<dbReference type="CDD" id="cd01949">
    <property type="entry name" value="GGDEF"/>
    <property type="match status" value="1"/>
</dbReference>
<keyword evidence="3" id="KW-0732">Signal</keyword>
<accession>A0ABS7TA58</accession>
<dbReference type="InterPro" id="IPR050469">
    <property type="entry name" value="Diguanylate_Cyclase"/>
</dbReference>
<evidence type="ECO:0000313" key="6">
    <source>
        <dbReference type="Proteomes" id="UP001430290"/>
    </source>
</evidence>
<reference evidence="5" key="1">
    <citation type="submission" date="2021-09" db="EMBL/GenBank/DDBJ databases">
        <authorList>
            <person name="Wu T."/>
            <person name="Guo S.Z."/>
        </authorList>
    </citation>
    <scope>NUCLEOTIDE SEQUENCE</scope>
    <source>
        <strain evidence="5">RSS-23</strain>
    </source>
</reference>
<evidence type="ECO:0000313" key="5">
    <source>
        <dbReference type="EMBL" id="MBZ4184732.1"/>
    </source>
</evidence>
<dbReference type="SUPFAM" id="SSF48452">
    <property type="entry name" value="TPR-like"/>
    <property type="match status" value="2"/>
</dbReference>
<dbReference type="InterPro" id="IPR043128">
    <property type="entry name" value="Rev_trsase/Diguanyl_cyclase"/>
</dbReference>
<proteinExistence type="predicted"/>
<name>A0ABS7TA58_9GAMM</name>
<dbReference type="InterPro" id="IPR029787">
    <property type="entry name" value="Nucleotide_cyclase"/>
</dbReference>
<feature type="domain" description="GGDEF" evidence="4">
    <location>
        <begin position="499"/>
        <end position="629"/>
    </location>
</feature>
<comment type="caution">
    <text evidence="5">The sequence shown here is derived from an EMBL/GenBank/DDBJ whole genome shotgun (WGS) entry which is preliminary data.</text>
</comment>
<dbReference type="InterPro" id="IPR011990">
    <property type="entry name" value="TPR-like_helical_dom_sf"/>
</dbReference>
<dbReference type="SMART" id="SM00267">
    <property type="entry name" value="GGDEF"/>
    <property type="match status" value="1"/>
</dbReference>
<keyword evidence="2" id="KW-0812">Transmembrane</keyword>
<organism evidence="5 6">
    <name type="scientific">Thermomonas beijingensis</name>
    <dbReference type="NCBI Taxonomy" id="2872701"/>
    <lineage>
        <taxon>Bacteria</taxon>
        <taxon>Pseudomonadati</taxon>
        <taxon>Pseudomonadota</taxon>
        <taxon>Gammaproteobacteria</taxon>
        <taxon>Lysobacterales</taxon>
        <taxon>Lysobacteraceae</taxon>
        <taxon>Thermomonas</taxon>
    </lineage>
</organism>
<feature type="chain" id="PRO_5046938188" description="diguanylate cyclase" evidence="3">
    <location>
        <begin position="21"/>
        <end position="629"/>
    </location>
</feature>
<dbReference type="Pfam" id="PF13424">
    <property type="entry name" value="TPR_12"/>
    <property type="match status" value="1"/>
</dbReference>
<dbReference type="Gene3D" id="1.25.40.10">
    <property type="entry name" value="Tetratricopeptide repeat domain"/>
    <property type="match status" value="2"/>
</dbReference>
<dbReference type="GO" id="GO:0052621">
    <property type="term" value="F:diguanylate cyclase activity"/>
    <property type="evidence" value="ECO:0007669"/>
    <property type="project" value="UniProtKB-EC"/>
</dbReference>
<sequence>MSLRLSLLAVLLAWPVAACTAATASPQAATGNAKAFDAAFQKLNGPAFLDVPSATIEAEFVRLRSLLPANDPARDIHFRSVFCNSLQWKDAHRGRDYSKTAVQLAHSAGDVASEARARLCLATYIMLLDGSQQGLPEIDTAIHLLKEHQEPQLLAEALEMRGDLLSLLGEQAKAMLDFQRARTAFRRAGITQEVNPLMFSMAVAYRRMGDWDRAASYFTAAQQRARAIGDTEAEATNLLQLGFLRLETSAPGKALSAFSQAVSIAQQHADTSSVNAARTGIAEAQILLGKPDAALSTLQQARTGYLADQDNSSNDMLLLLTGRALAAKGQYAQALQRYQQALPLIQANGNERYLAQLHQAQASSEEALGQPAAALQDFKKFHALQMKLRSKMQLEQNQMMAFEDAIRRTDFENRQLRAQAEVRQQELKALERVRHWQWLAIVLALLLLALLCSMAWRQWQRSKKLQDLTLQDPLTGIANRLGIEREVVRALTSAQREHSPMSLLMLDLDRFKSINDRFGHAAGDQVLRDVTRAWQTQLRNRDPLGRVGGEEFIVVCLDADLNKALAVAERLREATQALHFDGIDPGLRISVSIGAAQVLADGESSDALIQRADRALYRAKHSGGNRIEY</sequence>
<dbReference type="Gene3D" id="3.30.70.270">
    <property type="match status" value="1"/>
</dbReference>
<dbReference type="SMART" id="SM00028">
    <property type="entry name" value="TPR"/>
    <property type="match status" value="5"/>
</dbReference>
<keyword evidence="2" id="KW-1133">Transmembrane helix</keyword>
<evidence type="ECO:0000256" key="3">
    <source>
        <dbReference type="SAM" id="SignalP"/>
    </source>
</evidence>
<gene>
    <name evidence="5" type="ORF">K7B09_00095</name>
</gene>
<evidence type="ECO:0000259" key="4">
    <source>
        <dbReference type="PROSITE" id="PS50887"/>
    </source>
</evidence>
<evidence type="ECO:0000256" key="2">
    <source>
        <dbReference type="SAM" id="Phobius"/>
    </source>
</evidence>
<keyword evidence="5" id="KW-0548">Nucleotidyltransferase</keyword>
<dbReference type="InterPro" id="IPR000160">
    <property type="entry name" value="GGDEF_dom"/>
</dbReference>
<evidence type="ECO:0000256" key="1">
    <source>
        <dbReference type="ARBA" id="ARBA00012528"/>
    </source>
</evidence>
<keyword evidence="6" id="KW-1185">Reference proteome</keyword>
<dbReference type="EMBL" id="JAIQDJ010000001">
    <property type="protein sequence ID" value="MBZ4184732.1"/>
    <property type="molecule type" value="Genomic_DNA"/>
</dbReference>
<dbReference type="NCBIfam" id="TIGR00254">
    <property type="entry name" value="GGDEF"/>
    <property type="match status" value="1"/>
</dbReference>
<dbReference type="InterPro" id="IPR019734">
    <property type="entry name" value="TPR_rpt"/>
</dbReference>
<dbReference type="PROSITE" id="PS50887">
    <property type="entry name" value="GGDEF"/>
    <property type="match status" value="1"/>
</dbReference>